<reference evidence="3 4" key="1">
    <citation type="submission" date="2014-02" db="EMBL/GenBank/DDBJ databases">
        <title>The genome sequence of the entomopathogenic fungus Metarhizium robertsii ARSEF 2575.</title>
        <authorList>
            <person name="Giuliano Garisto Donzelli B."/>
            <person name="Roe B.A."/>
            <person name="Macmil S.L."/>
            <person name="Krasnoff S.B."/>
            <person name="Gibson D.M."/>
        </authorList>
    </citation>
    <scope>NUCLEOTIDE SEQUENCE [LARGE SCALE GENOMIC DNA]</scope>
    <source>
        <strain evidence="3 4">ARSEF 2575</strain>
    </source>
</reference>
<comment type="caution">
    <text evidence="3">The sequence shown here is derived from an EMBL/GenBank/DDBJ whole genome shotgun (WGS) entry which is preliminary data.</text>
</comment>
<feature type="transmembrane region" description="Helical" evidence="2">
    <location>
        <begin position="136"/>
        <end position="161"/>
    </location>
</feature>
<proteinExistence type="predicted"/>
<feature type="transmembrane region" description="Helical" evidence="2">
    <location>
        <begin position="167"/>
        <end position="185"/>
    </location>
</feature>
<feature type="region of interest" description="Disordered" evidence="1">
    <location>
        <begin position="1"/>
        <end position="31"/>
    </location>
</feature>
<feature type="transmembrane region" description="Helical" evidence="2">
    <location>
        <begin position="106"/>
        <end position="124"/>
    </location>
</feature>
<evidence type="ECO:0000256" key="1">
    <source>
        <dbReference type="SAM" id="MobiDB-lite"/>
    </source>
</evidence>
<evidence type="ECO:0000313" key="3">
    <source>
        <dbReference type="EMBL" id="EXU97455.1"/>
    </source>
</evidence>
<keyword evidence="2" id="KW-0812">Transmembrane</keyword>
<organism evidence="3 4">
    <name type="scientific">Metarhizium robertsii</name>
    <dbReference type="NCBI Taxonomy" id="568076"/>
    <lineage>
        <taxon>Eukaryota</taxon>
        <taxon>Fungi</taxon>
        <taxon>Dikarya</taxon>
        <taxon>Ascomycota</taxon>
        <taxon>Pezizomycotina</taxon>
        <taxon>Sordariomycetes</taxon>
        <taxon>Hypocreomycetidae</taxon>
        <taxon>Hypocreales</taxon>
        <taxon>Clavicipitaceae</taxon>
        <taxon>Metarhizium</taxon>
    </lineage>
</organism>
<dbReference type="OrthoDB" id="10366126at2759"/>
<keyword evidence="2" id="KW-1133">Transmembrane helix</keyword>
<sequence>MLSADTSDASASAPATLSRTTSTLTPPSSSASCTTSSSFVSSSSYDYERTPERRALNLSLNVYNTIRRVSALLPGVIIAVDAWWIKSDRLCRPGDAVSLCEGVLELTFPALAAFLFDVATIIVNRLGIPGASTMPLVVSILCHFVLTFTCLICFAGLLYIFTRSVNFSWPAGVLFIVLVSSLGYVRLSAPLLDVYSGPECFCVFGQAGGPGELMPCRVLACAAFVYGVISWR</sequence>
<evidence type="ECO:0000313" key="4">
    <source>
        <dbReference type="Proteomes" id="UP000030151"/>
    </source>
</evidence>
<dbReference type="AlphaFoldDB" id="A0A014PLE5"/>
<dbReference type="Proteomes" id="UP000030151">
    <property type="component" value="Unassembled WGS sequence"/>
</dbReference>
<name>A0A014PLE5_9HYPO</name>
<dbReference type="EMBL" id="JELW01000036">
    <property type="protein sequence ID" value="EXU97455.1"/>
    <property type="molecule type" value="Genomic_DNA"/>
</dbReference>
<protein>
    <submittedName>
        <fullName evidence="3">Uncharacterized protein</fullName>
    </submittedName>
</protein>
<dbReference type="HOGENOM" id="CLU_1372501_0_0_1"/>
<accession>A0A014PLE5</accession>
<keyword evidence="2" id="KW-0472">Membrane</keyword>
<evidence type="ECO:0000256" key="2">
    <source>
        <dbReference type="SAM" id="Phobius"/>
    </source>
</evidence>
<gene>
    <name evidence="3" type="ORF">X797_009364</name>
</gene>